<evidence type="ECO:0000313" key="7">
    <source>
        <dbReference type="Proteomes" id="UP000823749"/>
    </source>
</evidence>
<reference evidence="6" key="1">
    <citation type="submission" date="2020-08" db="EMBL/GenBank/DDBJ databases">
        <title>Plant Genome Project.</title>
        <authorList>
            <person name="Zhang R.-G."/>
        </authorList>
    </citation>
    <scope>NUCLEOTIDE SEQUENCE</scope>
    <source>
        <strain evidence="6">WSP0</strain>
        <tissue evidence="6">Leaf</tissue>
    </source>
</reference>
<evidence type="ECO:0000313" key="6">
    <source>
        <dbReference type="EMBL" id="KAG5565973.1"/>
    </source>
</evidence>
<feature type="region of interest" description="Disordered" evidence="4">
    <location>
        <begin position="1"/>
        <end position="52"/>
    </location>
</feature>
<dbReference type="GO" id="GO:0003677">
    <property type="term" value="F:DNA binding"/>
    <property type="evidence" value="ECO:0007669"/>
    <property type="project" value="InterPro"/>
</dbReference>
<sequence>MDPENIHFDNEGLHPDSDDDGPTLPPGRESVGEAASNVATASTPIGVTGRSHSAQSGAKWLRSWVWNHLTIVKNFKDAHGMDIGDRAVCNYCPNNYSWSSNGGIGLLQRHLKMTNIKNLNIP</sequence>
<evidence type="ECO:0000256" key="4">
    <source>
        <dbReference type="SAM" id="MobiDB-lite"/>
    </source>
</evidence>
<gene>
    <name evidence="6" type="ORF">RHGRI_001786</name>
</gene>
<accession>A0AAV6LLE6</accession>
<dbReference type="AlphaFoldDB" id="A0AAV6LLE6"/>
<dbReference type="EMBL" id="JACTNZ010000001">
    <property type="protein sequence ID" value="KAG5565973.1"/>
    <property type="molecule type" value="Genomic_DNA"/>
</dbReference>
<feature type="compositionally biased region" description="Basic and acidic residues" evidence="4">
    <location>
        <begin position="1"/>
        <end position="16"/>
    </location>
</feature>
<evidence type="ECO:0000256" key="3">
    <source>
        <dbReference type="ARBA" id="ARBA00022833"/>
    </source>
</evidence>
<evidence type="ECO:0000256" key="1">
    <source>
        <dbReference type="ARBA" id="ARBA00022723"/>
    </source>
</evidence>
<dbReference type="Pfam" id="PF02892">
    <property type="entry name" value="zf-BED"/>
    <property type="match status" value="1"/>
</dbReference>
<keyword evidence="2" id="KW-0863">Zinc-finger</keyword>
<evidence type="ECO:0000259" key="5">
    <source>
        <dbReference type="Pfam" id="PF02892"/>
    </source>
</evidence>
<feature type="domain" description="BED-type" evidence="5">
    <location>
        <begin position="65"/>
        <end position="112"/>
    </location>
</feature>
<comment type="caution">
    <text evidence="6">The sequence shown here is derived from an EMBL/GenBank/DDBJ whole genome shotgun (WGS) entry which is preliminary data.</text>
</comment>
<dbReference type="GO" id="GO:0008270">
    <property type="term" value="F:zinc ion binding"/>
    <property type="evidence" value="ECO:0007669"/>
    <property type="project" value="UniProtKB-KW"/>
</dbReference>
<keyword evidence="3" id="KW-0862">Zinc</keyword>
<feature type="compositionally biased region" description="Polar residues" evidence="4">
    <location>
        <begin position="37"/>
        <end position="52"/>
    </location>
</feature>
<proteinExistence type="predicted"/>
<dbReference type="InterPro" id="IPR003656">
    <property type="entry name" value="Znf_BED"/>
</dbReference>
<keyword evidence="7" id="KW-1185">Reference proteome</keyword>
<protein>
    <recommendedName>
        <fullName evidence="5">BED-type domain-containing protein</fullName>
    </recommendedName>
</protein>
<dbReference type="Proteomes" id="UP000823749">
    <property type="component" value="Chromosome 1"/>
</dbReference>
<keyword evidence="1" id="KW-0479">Metal-binding</keyword>
<organism evidence="6 7">
    <name type="scientific">Rhododendron griersonianum</name>
    <dbReference type="NCBI Taxonomy" id="479676"/>
    <lineage>
        <taxon>Eukaryota</taxon>
        <taxon>Viridiplantae</taxon>
        <taxon>Streptophyta</taxon>
        <taxon>Embryophyta</taxon>
        <taxon>Tracheophyta</taxon>
        <taxon>Spermatophyta</taxon>
        <taxon>Magnoliopsida</taxon>
        <taxon>eudicotyledons</taxon>
        <taxon>Gunneridae</taxon>
        <taxon>Pentapetalae</taxon>
        <taxon>asterids</taxon>
        <taxon>Ericales</taxon>
        <taxon>Ericaceae</taxon>
        <taxon>Ericoideae</taxon>
        <taxon>Rhodoreae</taxon>
        <taxon>Rhododendron</taxon>
    </lineage>
</organism>
<name>A0AAV6LLE6_9ERIC</name>
<evidence type="ECO:0000256" key="2">
    <source>
        <dbReference type="ARBA" id="ARBA00022771"/>
    </source>
</evidence>